<dbReference type="Proteomes" id="UP000480185">
    <property type="component" value="Unassembled WGS sequence"/>
</dbReference>
<dbReference type="PIRSF" id="PIRSF003097">
    <property type="entry name" value="FtsX"/>
    <property type="match status" value="1"/>
</dbReference>
<dbReference type="InterPro" id="IPR004513">
    <property type="entry name" value="FtsX"/>
</dbReference>
<dbReference type="OrthoDB" id="9812531at2"/>
<evidence type="ECO:0000256" key="5">
    <source>
        <dbReference type="ARBA" id="ARBA00022618"/>
    </source>
</evidence>
<keyword evidence="6 11" id="KW-0812">Transmembrane</keyword>
<evidence type="ECO:0000256" key="1">
    <source>
        <dbReference type="ARBA" id="ARBA00004651"/>
    </source>
</evidence>
<feature type="transmembrane region" description="Helical" evidence="11">
    <location>
        <begin position="21"/>
        <end position="46"/>
    </location>
</feature>
<evidence type="ECO:0000313" key="14">
    <source>
        <dbReference type="EMBL" id="MRG84761.1"/>
    </source>
</evidence>
<evidence type="ECO:0000256" key="10">
    <source>
        <dbReference type="PIRNR" id="PIRNR003097"/>
    </source>
</evidence>
<dbReference type="Gene3D" id="3.30.70.3040">
    <property type="match status" value="1"/>
</dbReference>
<dbReference type="EMBL" id="WJNH01000001">
    <property type="protein sequence ID" value="MRG84761.1"/>
    <property type="molecule type" value="Genomic_DNA"/>
</dbReference>
<evidence type="ECO:0000256" key="11">
    <source>
        <dbReference type="SAM" id="Phobius"/>
    </source>
</evidence>
<dbReference type="PANTHER" id="PTHR47755:SF1">
    <property type="entry name" value="CELL DIVISION PROTEIN FTSX"/>
    <property type="match status" value="1"/>
</dbReference>
<dbReference type="Pfam" id="PF02687">
    <property type="entry name" value="FtsX"/>
    <property type="match status" value="1"/>
</dbReference>
<evidence type="ECO:0000256" key="9">
    <source>
        <dbReference type="ARBA" id="ARBA00023306"/>
    </source>
</evidence>
<name>A0A6G1X194_9BACI</name>
<dbReference type="Pfam" id="PF18075">
    <property type="entry name" value="FtsX_ECD"/>
    <property type="match status" value="1"/>
</dbReference>
<gene>
    <name evidence="14" type="ORF">GH754_00300</name>
</gene>
<evidence type="ECO:0000259" key="13">
    <source>
        <dbReference type="Pfam" id="PF18075"/>
    </source>
</evidence>
<dbReference type="GO" id="GO:0005886">
    <property type="term" value="C:plasma membrane"/>
    <property type="evidence" value="ECO:0007669"/>
    <property type="project" value="UniProtKB-SubCell"/>
</dbReference>
<evidence type="ECO:0000256" key="8">
    <source>
        <dbReference type="ARBA" id="ARBA00023136"/>
    </source>
</evidence>
<accession>A0A6G1X194</accession>
<keyword evidence="9 10" id="KW-0131">Cell cycle</keyword>
<evidence type="ECO:0000256" key="3">
    <source>
        <dbReference type="ARBA" id="ARBA00021907"/>
    </source>
</evidence>
<keyword evidence="5 10" id="KW-0132">Cell division</keyword>
<dbReference type="AlphaFoldDB" id="A0A6G1X194"/>
<sequence length="297" mass="33752">MKLRTIKRHLREGSKNILRNGWMTFASVGSVTTTLILVGVFLVLMLNLNQIAENVEEDVQIKVLIEMGTEQKEIDQLENKIKSIQDVSFLQFSSKENELERLMASMGDDGEMWKMVNQDNPLNDVFVVKTEDPLDTMDVASRIKSFDYVDSVDYGDEVIQKLFTFNEYSRYVGLALIAALVLTAAFLISNTIKITIMARRKEIGIMKLVGATNGFIRWPFFIEGLLMGILGAILPIIIVVTGYYYLYENMKDRPLIPFIELLPFNPFVWQVSLILLGIGAFIGIWGSVMSVRKFLKV</sequence>
<dbReference type="GO" id="GO:0051301">
    <property type="term" value="P:cell division"/>
    <property type="evidence" value="ECO:0007669"/>
    <property type="project" value="UniProtKB-KW"/>
</dbReference>
<keyword evidence="4 10" id="KW-1003">Cell membrane</keyword>
<keyword evidence="15" id="KW-1185">Reference proteome</keyword>
<evidence type="ECO:0000256" key="6">
    <source>
        <dbReference type="ARBA" id="ARBA00022692"/>
    </source>
</evidence>
<proteinExistence type="inferred from homology"/>
<evidence type="ECO:0000256" key="7">
    <source>
        <dbReference type="ARBA" id="ARBA00022989"/>
    </source>
</evidence>
<comment type="function">
    <text evidence="10">Part of the ABC transporter FtsEX involved in asymmetric cellular division facilitating the initiation of sporulation.</text>
</comment>
<evidence type="ECO:0000256" key="4">
    <source>
        <dbReference type="ARBA" id="ARBA00022475"/>
    </source>
</evidence>
<comment type="caution">
    <text evidence="14">The sequence shown here is derived from an EMBL/GenBank/DDBJ whole genome shotgun (WGS) entry which is preliminary data.</text>
</comment>
<evidence type="ECO:0000313" key="15">
    <source>
        <dbReference type="Proteomes" id="UP000480185"/>
    </source>
</evidence>
<dbReference type="InterPro" id="IPR003838">
    <property type="entry name" value="ABC3_permease_C"/>
</dbReference>
<dbReference type="PANTHER" id="PTHR47755">
    <property type="entry name" value="CELL DIVISION PROTEIN FTSX"/>
    <property type="match status" value="1"/>
</dbReference>
<feature type="domain" description="ABC3 transporter permease C-terminal" evidence="12">
    <location>
        <begin position="176"/>
        <end position="295"/>
    </location>
</feature>
<comment type="similarity">
    <text evidence="2 10">Belongs to the ABC-4 integral membrane protein family. FtsX subfamily.</text>
</comment>
<keyword evidence="8 10" id="KW-0472">Membrane</keyword>
<comment type="subcellular location">
    <subcellularLocation>
        <location evidence="1">Cell membrane</location>
        <topology evidence="1">Multi-pass membrane protein</topology>
    </subcellularLocation>
</comment>
<dbReference type="NCBIfam" id="NF038347">
    <property type="entry name" value="FtsX_Gpos"/>
    <property type="match status" value="1"/>
</dbReference>
<dbReference type="RefSeq" id="WP_153726740.1">
    <property type="nucleotide sequence ID" value="NZ_WJNH01000001.1"/>
</dbReference>
<feature type="domain" description="FtsX extracellular" evidence="13">
    <location>
        <begin position="59"/>
        <end position="152"/>
    </location>
</feature>
<feature type="transmembrane region" description="Helical" evidence="11">
    <location>
        <begin position="171"/>
        <end position="192"/>
    </location>
</feature>
<feature type="transmembrane region" description="Helical" evidence="11">
    <location>
        <begin position="267"/>
        <end position="288"/>
    </location>
</feature>
<protein>
    <recommendedName>
        <fullName evidence="3 10">Cell division protein FtsX</fullName>
    </recommendedName>
</protein>
<feature type="transmembrane region" description="Helical" evidence="11">
    <location>
        <begin position="225"/>
        <end position="247"/>
    </location>
</feature>
<evidence type="ECO:0000259" key="12">
    <source>
        <dbReference type="Pfam" id="PF02687"/>
    </source>
</evidence>
<keyword evidence="7 11" id="KW-1133">Transmembrane helix</keyword>
<dbReference type="InterPro" id="IPR058204">
    <property type="entry name" value="FtsX_firmicutes-type"/>
</dbReference>
<dbReference type="InterPro" id="IPR040690">
    <property type="entry name" value="FtsX_ECD"/>
</dbReference>
<organism evidence="14 15">
    <name type="scientific">Salinibacillus xinjiangensis</name>
    <dbReference type="NCBI Taxonomy" id="1229268"/>
    <lineage>
        <taxon>Bacteria</taxon>
        <taxon>Bacillati</taxon>
        <taxon>Bacillota</taxon>
        <taxon>Bacilli</taxon>
        <taxon>Bacillales</taxon>
        <taxon>Bacillaceae</taxon>
        <taxon>Salinibacillus</taxon>
    </lineage>
</organism>
<evidence type="ECO:0000256" key="2">
    <source>
        <dbReference type="ARBA" id="ARBA00007379"/>
    </source>
</evidence>
<reference evidence="14 15" key="1">
    <citation type="submission" date="2019-11" db="EMBL/GenBank/DDBJ databases">
        <authorList>
            <person name="Li J."/>
        </authorList>
    </citation>
    <scope>NUCLEOTIDE SEQUENCE [LARGE SCALE GENOMIC DNA]</scope>
    <source>
        <strain evidence="14 15">J4</strain>
    </source>
</reference>